<comment type="caution">
    <text evidence="1">The sequence shown here is derived from an EMBL/GenBank/DDBJ whole genome shotgun (WGS) entry which is preliminary data.</text>
</comment>
<accession>A0A5C4V0Y6</accession>
<proteinExistence type="predicted"/>
<name>A0A5C4V0Y6_9ACTN</name>
<dbReference type="EMBL" id="VDLX02000033">
    <property type="protein sequence ID" value="KAB8184299.1"/>
    <property type="molecule type" value="Genomic_DNA"/>
</dbReference>
<dbReference type="RefSeq" id="WP_139637958.1">
    <property type="nucleotide sequence ID" value="NZ_VDLX02000033.1"/>
</dbReference>
<evidence type="ECO:0000313" key="1">
    <source>
        <dbReference type="EMBL" id="KAB8184299.1"/>
    </source>
</evidence>
<dbReference type="Proteomes" id="UP000312512">
    <property type="component" value="Unassembled WGS sequence"/>
</dbReference>
<keyword evidence="2" id="KW-1185">Reference proteome</keyword>
<dbReference type="AlphaFoldDB" id="A0A5C4V0Y6"/>
<evidence type="ECO:0000313" key="2">
    <source>
        <dbReference type="Proteomes" id="UP000312512"/>
    </source>
</evidence>
<organism evidence="1 2">
    <name type="scientific">Nonomuraea phyllanthi</name>
    <dbReference type="NCBI Taxonomy" id="2219224"/>
    <lineage>
        <taxon>Bacteria</taxon>
        <taxon>Bacillati</taxon>
        <taxon>Actinomycetota</taxon>
        <taxon>Actinomycetes</taxon>
        <taxon>Streptosporangiales</taxon>
        <taxon>Streptosporangiaceae</taxon>
        <taxon>Nonomuraea</taxon>
    </lineage>
</organism>
<protein>
    <submittedName>
        <fullName evidence="1">Uncharacterized protein</fullName>
    </submittedName>
</protein>
<gene>
    <name evidence="1" type="ORF">FH608_048310</name>
</gene>
<reference evidence="1 2" key="1">
    <citation type="submission" date="2019-10" db="EMBL/GenBank/DDBJ databases">
        <title>Nonomuraea sp. nov., isolated from Phyllanthus amarus.</title>
        <authorList>
            <person name="Klykleung N."/>
            <person name="Tanasupawat S."/>
        </authorList>
    </citation>
    <scope>NUCLEOTIDE SEQUENCE [LARGE SCALE GENOMIC DNA]</scope>
    <source>
        <strain evidence="1 2">PA1-10</strain>
    </source>
</reference>
<sequence>METDRATGAREQLDLLRVELARRGWHADQCGTEQRPFLRVRNRADPELSDSVACRGGVYCWSWGPAIGAVDDVSGTADRITHVLRVIL</sequence>
<dbReference type="OrthoDB" id="3482427at2"/>